<evidence type="ECO:0000313" key="3">
    <source>
        <dbReference type="Proteomes" id="UP000321820"/>
    </source>
</evidence>
<dbReference type="Gene3D" id="2.60.450.10">
    <property type="entry name" value="Lipopolysaccharide (LPS) transport protein A like domain"/>
    <property type="match status" value="1"/>
</dbReference>
<proteinExistence type="inferred from homology"/>
<dbReference type="HAMAP" id="MF_01411">
    <property type="entry name" value="LPS_assembly_LptD"/>
    <property type="match status" value="1"/>
</dbReference>
<dbReference type="GO" id="GO:0043165">
    <property type="term" value="P:Gram-negative-bacterium-type cell outer membrane assembly"/>
    <property type="evidence" value="ECO:0007669"/>
    <property type="project" value="InterPro"/>
</dbReference>
<evidence type="ECO:0000313" key="2">
    <source>
        <dbReference type="EMBL" id="QEE26895.1"/>
    </source>
</evidence>
<dbReference type="PANTHER" id="PTHR30189:SF1">
    <property type="entry name" value="LPS-ASSEMBLY PROTEIN LPTD"/>
    <property type="match status" value="1"/>
</dbReference>
<dbReference type="AlphaFoldDB" id="A0A5B9E709"/>
<dbReference type="InterPro" id="IPR020889">
    <property type="entry name" value="LipoPS_assembly_LptD"/>
</dbReference>
<organism evidence="2 3">
    <name type="scientific">Terriglobus albidus</name>
    <dbReference type="NCBI Taxonomy" id="1592106"/>
    <lineage>
        <taxon>Bacteria</taxon>
        <taxon>Pseudomonadati</taxon>
        <taxon>Acidobacteriota</taxon>
        <taxon>Terriglobia</taxon>
        <taxon>Terriglobales</taxon>
        <taxon>Acidobacteriaceae</taxon>
        <taxon>Terriglobus</taxon>
    </lineage>
</organism>
<dbReference type="InterPro" id="IPR007543">
    <property type="entry name" value="LptD_C"/>
</dbReference>
<evidence type="ECO:0000259" key="1">
    <source>
        <dbReference type="Pfam" id="PF04453"/>
    </source>
</evidence>
<feature type="domain" description="LptD C-terminal" evidence="1">
    <location>
        <begin position="331"/>
        <end position="691"/>
    </location>
</feature>
<name>A0A5B9E709_9BACT</name>
<dbReference type="PANTHER" id="PTHR30189">
    <property type="entry name" value="LPS-ASSEMBLY PROTEIN"/>
    <property type="match status" value="1"/>
</dbReference>
<dbReference type="Pfam" id="PF04453">
    <property type="entry name" value="LptD"/>
    <property type="match status" value="1"/>
</dbReference>
<dbReference type="RefSeq" id="WP_147646089.1">
    <property type="nucleotide sequence ID" value="NZ_CP042806.1"/>
</dbReference>
<sequence>MQHKRSRTFLLRSACVFLSTTLAGGIYPQLHAQQVPTSAPLPDSPAPQLNYPIAQLVTEPEDASHKLTVEADQMTRNGDDYTLTGNVEIHYNGYIVTAEKLSFNQETGEAVSDGHIRITGGPDDEYIAASHGQANLKQHTGKFYDVTGSVGVHTTAKGTTYTNSNPFLFTGRQVIQRGQRNYEILNGTVTSCQLPNPDWRLASKRFVVEDGQARGYNSVFRLLNMPVLFLPYVTHPTSPEERQSGFLIPSFSKAGSRKGYIIGEQVYVRLSRSSDITVGSEYFSVRGFSQLVTFRYKGNGLNFLTAHYTGLLDRGYHDSNGVYVNQGGQDFLLSGRKDLDEHSRIVANVEYLSSYVYREAFNDTFNQAVSTDVVSHAFAAYQKSGVSASLFGDRYQGLKNVVTGQQVRIIRAPSLDLDLIERRLGSSPLVWSFDASATGLKRAQQNFTTDGVIERLDLHPQISAPIHFGGWMARPSLGIRDTFYSRSRLPAVIPGPTPVQASATLNRTAIETGFEFKPPVLERTFAAKDLIFGREMKHTIESFLNYRYVTGVDNYTRTLRFDPVDVVTNTNELEYGVTQRLFFHKKDAPVCDEELAGNTRLTSGCGGMGESVRWRLAQKHFFDPSFNGSISQGRRNIFESTLDFSGIAFVTQPRELSPLISELRVRISDKTDVEWDVNYDFGQHRFTASNVFIDEHSGQYFGGLSFARLNAPGRFLTSPISDFTQLRVLLGYGAPNKKGFSAAVNSGIDLNAGQTQYGAFQVSYFWDCCGFSAEYRKFELGTVRNDNIYRFNFSLANIGSAGNLRRAERLF</sequence>
<dbReference type="GO" id="GO:0009279">
    <property type="term" value="C:cell outer membrane"/>
    <property type="evidence" value="ECO:0007669"/>
    <property type="project" value="InterPro"/>
</dbReference>
<gene>
    <name evidence="2" type="ORF">FTW19_02065</name>
</gene>
<dbReference type="Proteomes" id="UP000321820">
    <property type="component" value="Chromosome"/>
</dbReference>
<keyword evidence="3" id="KW-1185">Reference proteome</keyword>
<dbReference type="EMBL" id="CP042806">
    <property type="protein sequence ID" value="QEE26895.1"/>
    <property type="molecule type" value="Genomic_DNA"/>
</dbReference>
<dbReference type="KEGG" id="talb:FTW19_02065"/>
<dbReference type="InterPro" id="IPR050218">
    <property type="entry name" value="LptD"/>
</dbReference>
<dbReference type="OrthoDB" id="9760225at2"/>
<reference evidence="2 3" key="1">
    <citation type="submission" date="2019-08" db="EMBL/GenBank/DDBJ databases">
        <title>Complete genome sequence of Terriglobus albidus strain ORNL.</title>
        <authorList>
            <person name="Podar M."/>
        </authorList>
    </citation>
    <scope>NUCLEOTIDE SEQUENCE [LARGE SCALE GENOMIC DNA]</scope>
    <source>
        <strain evidence="2 3">ORNL</strain>
    </source>
</reference>
<protein>
    <submittedName>
        <fullName evidence="2">LPS-assembly protein LptD</fullName>
    </submittedName>
</protein>
<dbReference type="GO" id="GO:0015920">
    <property type="term" value="P:lipopolysaccharide transport"/>
    <property type="evidence" value="ECO:0007669"/>
    <property type="project" value="InterPro"/>
</dbReference>
<accession>A0A5B9E709</accession>
<dbReference type="GO" id="GO:1990351">
    <property type="term" value="C:transporter complex"/>
    <property type="evidence" value="ECO:0007669"/>
    <property type="project" value="TreeGrafter"/>
</dbReference>